<dbReference type="SUPFAM" id="SSF75304">
    <property type="entry name" value="Amidase signature (AS) enzymes"/>
    <property type="match status" value="1"/>
</dbReference>
<evidence type="ECO:0000313" key="2">
    <source>
        <dbReference type="Proteomes" id="UP000037136"/>
    </source>
</evidence>
<dbReference type="Proteomes" id="UP000037136">
    <property type="component" value="Unassembled WGS sequence"/>
</dbReference>
<evidence type="ECO:0008006" key="3">
    <source>
        <dbReference type="Google" id="ProtNLM"/>
    </source>
</evidence>
<dbReference type="EMBL" id="LAZP02000157">
    <property type="protein sequence ID" value="PFH60007.1"/>
    <property type="molecule type" value="Genomic_DNA"/>
</dbReference>
<organism evidence="1 2">
    <name type="scientific">Ophiocordyceps unilateralis</name>
    <name type="common">Zombie-ant fungus</name>
    <name type="synonym">Torrubia unilateralis</name>
    <dbReference type="NCBI Taxonomy" id="268505"/>
    <lineage>
        <taxon>Eukaryota</taxon>
        <taxon>Fungi</taxon>
        <taxon>Dikarya</taxon>
        <taxon>Ascomycota</taxon>
        <taxon>Pezizomycotina</taxon>
        <taxon>Sordariomycetes</taxon>
        <taxon>Hypocreomycetidae</taxon>
        <taxon>Hypocreales</taxon>
        <taxon>Ophiocordycipitaceae</taxon>
        <taxon>Ophiocordyceps</taxon>
    </lineage>
</organism>
<keyword evidence="2" id="KW-1185">Reference proteome</keyword>
<dbReference type="Gene3D" id="3.90.1300.10">
    <property type="entry name" value="Amidase signature (AS) domain"/>
    <property type="match status" value="1"/>
</dbReference>
<dbReference type="STRING" id="268505.A0A2A9PGK4"/>
<protein>
    <recommendedName>
        <fullName evidence="3">Amidase domain-containing protein</fullName>
    </recommendedName>
</protein>
<dbReference type="AlphaFoldDB" id="A0A2A9PGK4"/>
<proteinExistence type="predicted"/>
<reference evidence="1 2" key="1">
    <citation type="journal article" date="2015" name="BMC Genomics">
        <title>Gene expression during zombie ant biting behavior reflects the complexity underlying fungal parasitic behavioral manipulation.</title>
        <authorList>
            <person name="de Bekker C."/>
            <person name="Ohm R.A."/>
            <person name="Loreto R.G."/>
            <person name="Sebastian A."/>
            <person name="Albert I."/>
            <person name="Merrow M."/>
            <person name="Brachmann A."/>
            <person name="Hughes D.P."/>
        </authorList>
    </citation>
    <scope>NUCLEOTIDE SEQUENCE [LARGE SCALE GENOMIC DNA]</scope>
    <source>
        <strain evidence="1 2">SC16a</strain>
    </source>
</reference>
<dbReference type="PANTHER" id="PTHR42678:SF34">
    <property type="entry name" value="OS04G0183300 PROTEIN"/>
    <property type="match status" value="1"/>
</dbReference>
<sequence>MADAGATIVKTNFTRTINASRDDDRLTLGADLITNLPGYFAGLTKNPFGLSTLADLREKTRNTPAEENQIWGTGLWDIALDEVGFNNTDPRFWPAWQRLLQLQGPDGLLGALEKDNLTAIVTPHLFAAGMANFIGAPVVTVPLGYYPGNTEVKTRPGKISPPLVVSGPSVPFAISFVGRQWSDADLIGLAYSFEQKTQARSRARRIIMPEAEVPLSGSCAA</sequence>
<gene>
    <name evidence="1" type="ORF">XA68_11560</name>
</gene>
<reference evidence="1 2" key="2">
    <citation type="journal article" date="2017" name="Sci. Rep.">
        <title>Ant-infecting Ophiocordyceps genomes reveal a high diversity of potential behavioral manipulation genes and a possible major role for enterotoxins.</title>
        <authorList>
            <person name="de Bekker C."/>
            <person name="Ohm R.A."/>
            <person name="Evans H.C."/>
            <person name="Brachmann A."/>
            <person name="Hughes D.P."/>
        </authorList>
    </citation>
    <scope>NUCLEOTIDE SEQUENCE [LARGE SCALE GENOMIC DNA]</scope>
    <source>
        <strain evidence="1 2">SC16a</strain>
    </source>
</reference>
<comment type="caution">
    <text evidence="1">The sequence shown here is derived from an EMBL/GenBank/DDBJ whole genome shotgun (WGS) entry which is preliminary data.</text>
</comment>
<dbReference type="OrthoDB" id="566138at2759"/>
<dbReference type="InterPro" id="IPR036928">
    <property type="entry name" value="AS_sf"/>
</dbReference>
<evidence type="ECO:0000313" key="1">
    <source>
        <dbReference type="EMBL" id="PFH60007.1"/>
    </source>
</evidence>
<accession>A0A2A9PGK4</accession>
<dbReference type="PANTHER" id="PTHR42678">
    <property type="entry name" value="AMIDASE"/>
    <property type="match status" value="1"/>
</dbReference>
<name>A0A2A9PGK4_OPHUN</name>